<dbReference type="AlphaFoldDB" id="A0A4Y2AS22"/>
<organism evidence="1 2">
    <name type="scientific">Araneus ventricosus</name>
    <name type="common">Orbweaver spider</name>
    <name type="synonym">Epeira ventricosa</name>
    <dbReference type="NCBI Taxonomy" id="182803"/>
    <lineage>
        <taxon>Eukaryota</taxon>
        <taxon>Metazoa</taxon>
        <taxon>Ecdysozoa</taxon>
        <taxon>Arthropoda</taxon>
        <taxon>Chelicerata</taxon>
        <taxon>Arachnida</taxon>
        <taxon>Araneae</taxon>
        <taxon>Araneomorphae</taxon>
        <taxon>Entelegynae</taxon>
        <taxon>Araneoidea</taxon>
        <taxon>Araneidae</taxon>
        <taxon>Araneus</taxon>
    </lineage>
</organism>
<comment type="caution">
    <text evidence="1">The sequence shown here is derived from an EMBL/GenBank/DDBJ whole genome shotgun (WGS) entry which is preliminary data.</text>
</comment>
<evidence type="ECO:0000313" key="1">
    <source>
        <dbReference type="EMBL" id="GBL82772.1"/>
    </source>
</evidence>
<dbReference type="EMBL" id="BGPR01000030">
    <property type="protein sequence ID" value="GBL82772.1"/>
    <property type="molecule type" value="Genomic_DNA"/>
</dbReference>
<sequence>MDENKLKQPWPDAWVLTSESRVYWLSRTQLQNLQCMSHSFREEIVKSSLCVNCGNLVNEERAFQPSSDKFRIIAAPHPTLTWFVVQCQIHPAYGTHRNADTRYRL</sequence>
<keyword evidence="2" id="KW-1185">Reference proteome</keyword>
<accession>A0A4Y2AS22</accession>
<reference evidence="1 2" key="1">
    <citation type="journal article" date="2019" name="Sci. Rep.">
        <title>Orb-weaving spider Araneus ventricosus genome elucidates the spidroin gene catalogue.</title>
        <authorList>
            <person name="Kono N."/>
            <person name="Nakamura H."/>
            <person name="Ohtoshi R."/>
            <person name="Moran D.A.P."/>
            <person name="Shinohara A."/>
            <person name="Yoshida Y."/>
            <person name="Fujiwara M."/>
            <person name="Mori M."/>
            <person name="Tomita M."/>
            <person name="Arakawa K."/>
        </authorList>
    </citation>
    <scope>NUCLEOTIDE SEQUENCE [LARGE SCALE GENOMIC DNA]</scope>
</reference>
<proteinExistence type="predicted"/>
<dbReference type="Proteomes" id="UP000499080">
    <property type="component" value="Unassembled WGS sequence"/>
</dbReference>
<protein>
    <submittedName>
        <fullName evidence="1">Uncharacterized protein</fullName>
    </submittedName>
</protein>
<name>A0A4Y2AS22_ARAVE</name>
<gene>
    <name evidence="1" type="ORF">AVEN_106314_1</name>
</gene>
<evidence type="ECO:0000313" key="2">
    <source>
        <dbReference type="Proteomes" id="UP000499080"/>
    </source>
</evidence>